<reference evidence="9 10" key="1">
    <citation type="submission" date="2008-07" db="EMBL/GenBank/DDBJ databases">
        <authorList>
            <person name="El-Sayed N."/>
            <person name="Caler E."/>
            <person name="Inman J."/>
            <person name="Amedeo P."/>
            <person name="Hass B."/>
            <person name="Wortman J."/>
        </authorList>
    </citation>
    <scope>NUCLEOTIDE SEQUENCE [LARGE SCALE GENOMIC DNA]</scope>
    <source>
        <strain evidence="10">ATCC 50983 / TXsc</strain>
    </source>
</reference>
<dbReference type="Pfam" id="PF00026">
    <property type="entry name" value="Asp"/>
    <property type="match status" value="1"/>
</dbReference>
<evidence type="ECO:0000256" key="7">
    <source>
        <dbReference type="SAM" id="Phobius"/>
    </source>
</evidence>
<dbReference type="PANTHER" id="PTHR47966:SF51">
    <property type="entry name" value="BETA-SITE APP-CLEAVING ENZYME, ISOFORM A-RELATED"/>
    <property type="match status" value="1"/>
</dbReference>
<feature type="active site" evidence="5">
    <location>
        <position position="38"/>
    </location>
</feature>
<gene>
    <name evidence="9" type="ORF">Pmar_PMAR009352</name>
</gene>
<organism evidence="10">
    <name type="scientific">Perkinsus marinus (strain ATCC 50983 / TXsc)</name>
    <dbReference type="NCBI Taxonomy" id="423536"/>
    <lineage>
        <taxon>Eukaryota</taxon>
        <taxon>Sar</taxon>
        <taxon>Alveolata</taxon>
        <taxon>Perkinsozoa</taxon>
        <taxon>Perkinsea</taxon>
        <taxon>Perkinsida</taxon>
        <taxon>Perkinsidae</taxon>
        <taxon>Perkinsus</taxon>
    </lineage>
</organism>
<dbReference type="GO" id="GO:0006508">
    <property type="term" value="P:proteolysis"/>
    <property type="evidence" value="ECO:0007669"/>
    <property type="project" value="UniProtKB-KW"/>
</dbReference>
<feature type="disulfide bond" evidence="6">
    <location>
        <begin position="273"/>
        <end position="308"/>
    </location>
</feature>
<proteinExistence type="inferred from homology"/>
<feature type="transmembrane region" description="Helical" evidence="7">
    <location>
        <begin position="376"/>
        <end position="396"/>
    </location>
</feature>
<evidence type="ECO:0000256" key="5">
    <source>
        <dbReference type="PIRSR" id="PIRSR601461-1"/>
    </source>
</evidence>
<dbReference type="SUPFAM" id="SSF50630">
    <property type="entry name" value="Acid proteases"/>
    <property type="match status" value="1"/>
</dbReference>
<keyword evidence="6" id="KW-1015">Disulfide bond</keyword>
<dbReference type="CDD" id="cd05471">
    <property type="entry name" value="pepsin_like"/>
    <property type="match status" value="1"/>
</dbReference>
<dbReference type="PANTHER" id="PTHR47966">
    <property type="entry name" value="BETA-SITE APP-CLEAVING ENZYME, ISOFORM A-RELATED"/>
    <property type="match status" value="1"/>
</dbReference>
<accession>C5LHH4</accession>
<protein>
    <submittedName>
        <fullName evidence="9">Aspartyl protease, putative</fullName>
    </submittedName>
</protein>
<keyword evidence="7" id="KW-1133">Transmembrane helix</keyword>
<dbReference type="InterPro" id="IPR034164">
    <property type="entry name" value="Pepsin-like_dom"/>
</dbReference>
<evidence type="ECO:0000313" key="9">
    <source>
        <dbReference type="EMBL" id="EER03824.1"/>
    </source>
</evidence>
<keyword evidence="7" id="KW-0812">Transmembrane</keyword>
<feature type="domain" description="Peptidase A1" evidence="8">
    <location>
        <begin position="20"/>
        <end position="345"/>
    </location>
</feature>
<dbReference type="GeneID" id="9044246"/>
<dbReference type="Gene3D" id="2.40.70.10">
    <property type="entry name" value="Acid Proteases"/>
    <property type="match status" value="2"/>
</dbReference>
<dbReference type="OMA" id="FMQYMRA"/>
<dbReference type="Proteomes" id="UP000007800">
    <property type="component" value="Unassembled WGS sequence"/>
</dbReference>
<dbReference type="AlphaFoldDB" id="C5LHH4"/>
<keyword evidence="7" id="KW-0472">Membrane</keyword>
<dbReference type="OrthoDB" id="771136at2759"/>
<evidence type="ECO:0000256" key="3">
    <source>
        <dbReference type="ARBA" id="ARBA00022750"/>
    </source>
</evidence>
<keyword evidence="3" id="KW-0064">Aspartyl protease</keyword>
<keyword evidence="4" id="KW-0378">Hydrolase</keyword>
<dbReference type="InterPro" id="IPR033121">
    <property type="entry name" value="PEPTIDASE_A1"/>
</dbReference>
<dbReference type="GO" id="GO:0004190">
    <property type="term" value="F:aspartic-type endopeptidase activity"/>
    <property type="evidence" value="ECO:0007669"/>
    <property type="project" value="UniProtKB-KW"/>
</dbReference>
<evidence type="ECO:0000259" key="8">
    <source>
        <dbReference type="PROSITE" id="PS51767"/>
    </source>
</evidence>
<dbReference type="InParanoid" id="C5LHH4"/>
<name>C5LHH4_PERM5</name>
<sequence>MVGNFSYYVEPILNLANLQYYGPITVGTPEQALTVQFDTGSSDLWVPQTMYDYHTSQTSSSSTTQRVLEYGKGAVFGNLTNDRVCLGLSGELCISGQNFILASAQRDMNMRFFDGILGLAWPGLSRTGTTVLEHLSEIMDYPLISFSFTDDPIFTMSLGSTVTFGAIEEENYRKGTFTWAPVVGNLWWSIEVSIGVLSPPSKASPKSIGSASNSTPDSGSVMISNQQAALDTGTSYITVPRNVFLPLLTALVPHEVLMTCSVLLPGGFLTCPCGAQNSAGTMVIIIQGMRYTVTPTDYFTLPTPQNECMIELQMSPDGLPIILGDTFLKKHYTVFDAKERRVGVAVSAYGGVFGDLDGSRSSMPIREKENSVDSSYRLFGVVLVTVLLVLSAAYLVPRFVSRFTHRSALKRPLLETTDAR</sequence>
<keyword evidence="2 9" id="KW-0645">Protease</keyword>
<evidence type="ECO:0000256" key="1">
    <source>
        <dbReference type="ARBA" id="ARBA00007447"/>
    </source>
</evidence>
<dbReference type="RefSeq" id="XP_002772008.1">
    <property type="nucleotide sequence ID" value="XM_002771962.1"/>
</dbReference>
<dbReference type="EMBL" id="GG682041">
    <property type="protein sequence ID" value="EER03824.1"/>
    <property type="molecule type" value="Genomic_DNA"/>
</dbReference>
<evidence type="ECO:0000313" key="10">
    <source>
        <dbReference type="Proteomes" id="UP000007800"/>
    </source>
</evidence>
<feature type="active site" evidence="5">
    <location>
        <position position="231"/>
    </location>
</feature>
<dbReference type="PRINTS" id="PR00792">
    <property type="entry name" value="PEPSIN"/>
</dbReference>
<comment type="similarity">
    <text evidence="1">Belongs to the peptidase A1 family.</text>
</comment>
<evidence type="ECO:0000256" key="6">
    <source>
        <dbReference type="PIRSR" id="PIRSR601461-2"/>
    </source>
</evidence>
<keyword evidence="10" id="KW-1185">Reference proteome</keyword>
<dbReference type="PROSITE" id="PS51767">
    <property type="entry name" value="PEPTIDASE_A1"/>
    <property type="match status" value="1"/>
</dbReference>
<evidence type="ECO:0000256" key="2">
    <source>
        <dbReference type="ARBA" id="ARBA00022670"/>
    </source>
</evidence>
<dbReference type="InterPro" id="IPR021109">
    <property type="entry name" value="Peptidase_aspartic_dom_sf"/>
</dbReference>
<evidence type="ECO:0000256" key="4">
    <source>
        <dbReference type="ARBA" id="ARBA00022801"/>
    </source>
</evidence>
<dbReference type="InterPro" id="IPR001461">
    <property type="entry name" value="Aspartic_peptidase_A1"/>
</dbReference>